<dbReference type="AlphaFoldDB" id="A0A095VQ43"/>
<dbReference type="InterPro" id="IPR015890">
    <property type="entry name" value="Chorismate_C"/>
</dbReference>
<proteinExistence type="predicted"/>
<dbReference type="eggNOG" id="COG0147">
    <property type="taxonomic scope" value="Bacteria"/>
</dbReference>
<sequence>MLTVSTSCGAIETVPYRSDPLHHYRCVADLPDPVLLDSGGPHGFDIIAAAPLADCCLHLPAAPDAAAVAAFFAGLEARHGARPPVDDARAALPFAGGLIGFIGYDATLPLHGLTGRAGPGSTPAAVVNEYPWAVVQDRSRREAWLVARPGLPAGWRRELLTRLRDPSPPPTAAFQLAAPFEADMDAEAYREAFDQVQRFIGAGDCYQVNLALRFSAPFSGNPLGAYALLQQSGSAHFGAYFPLGPGRALLSRSPERFLAVRRGVVTTEPIKGTRPRSADAAADRATAQELMSSDKDRAENLMIVDLLRNDLGRNCRPGSIRVEELFALRSFPAVHHLVSTVRGELAPGQTPVALLRDSLPGGSITGAPKRRAMEIIHSLERAPRQAYCGSLFYLDDAARMDSSILIRSLLAEDGQLHCWGGGGVVADSVCEAEHREIYDKVGGYLRTLETTAQ</sequence>
<feature type="domain" description="Chorismate-utilising enzyme C-terminal" evidence="1">
    <location>
        <begin position="186"/>
        <end position="440"/>
    </location>
</feature>
<gene>
    <name evidence="2" type="ORF">HRUBRA_01874</name>
</gene>
<dbReference type="PANTHER" id="PTHR11236:SF50">
    <property type="entry name" value="AMINODEOXYCHORISMATE SYNTHASE COMPONENT 1"/>
    <property type="match status" value="1"/>
</dbReference>
<dbReference type="STRING" id="1265313.HRUBRA_01874"/>
<evidence type="ECO:0000313" key="2">
    <source>
        <dbReference type="EMBL" id="KGE03495.1"/>
    </source>
</evidence>
<keyword evidence="3" id="KW-1185">Reference proteome</keyword>
<dbReference type="GO" id="GO:0046820">
    <property type="term" value="F:4-amino-4-deoxychorismate synthase activity"/>
    <property type="evidence" value="ECO:0007669"/>
    <property type="project" value="UniProtKB-EC"/>
</dbReference>
<dbReference type="PANTHER" id="PTHR11236">
    <property type="entry name" value="AMINOBENZOATE/ANTHRANILATE SYNTHASE"/>
    <property type="match status" value="1"/>
</dbReference>
<organism evidence="2 3">
    <name type="scientific">Pseudohaliea rubra DSM 19751</name>
    <dbReference type="NCBI Taxonomy" id="1265313"/>
    <lineage>
        <taxon>Bacteria</taxon>
        <taxon>Pseudomonadati</taxon>
        <taxon>Pseudomonadota</taxon>
        <taxon>Gammaproteobacteria</taxon>
        <taxon>Cellvibrionales</taxon>
        <taxon>Halieaceae</taxon>
        <taxon>Pseudohaliea</taxon>
    </lineage>
</organism>
<dbReference type="OrthoDB" id="9803598at2"/>
<keyword evidence="2" id="KW-0808">Transferase</keyword>
<dbReference type="PATRIC" id="fig|1265313.6.peg.1853"/>
<accession>A0A095VQ43</accession>
<dbReference type="Pfam" id="PF00425">
    <property type="entry name" value="Chorismate_bind"/>
    <property type="match status" value="1"/>
</dbReference>
<dbReference type="InterPro" id="IPR019999">
    <property type="entry name" value="Anth_synth_I-like"/>
</dbReference>
<dbReference type="PRINTS" id="PR00095">
    <property type="entry name" value="ANTSNTHASEI"/>
</dbReference>
<dbReference type="Proteomes" id="UP000029640">
    <property type="component" value="Unassembled WGS sequence"/>
</dbReference>
<protein>
    <submittedName>
        <fullName evidence="2">Para-aminobenzoate synthase, aminase component</fullName>
        <ecNumber evidence="2">2.6.1.85</ecNumber>
    </submittedName>
</protein>
<reference evidence="2 3" key="1">
    <citation type="journal article" date="2014" name="Genome Announc.">
        <title>Genome Sequence of Gammaproteobacterial Pseudohaliea rubra Type Strain DSM 19751, Isolated from Coastal Seawater of the Mediterranean Sea.</title>
        <authorList>
            <person name="Spring S."/>
            <person name="Fiebig A."/>
            <person name="Riedel T."/>
            <person name="Goker M."/>
            <person name="Klenk H.P."/>
        </authorList>
    </citation>
    <scope>NUCLEOTIDE SEQUENCE [LARGE SCALE GENOMIC DNA]</scope>
    <source>
        <strain evidence="2 3">DSM 19751</strain>
    </source>
</reference>
<name>A0A095VQ43_9GAMM</name>
<evidence type="ECO:0000313" key="3">
    <source>
        <dbReference type="Proteomes" id="UP000029640"/>
    </source>
</evidence>
<dbReference type="EC" id="2.6.1.85" evidence="2"/>
<evidence type="ECO:0000259" key="1">
    <source>
        <dbReference type="Pfam" id="PF00425"/>
    </source>
</evidence>
<dbReference type="HOGENOM" id="CLU_006493_7_0_6"/>
<keyword evidence="2" id="KW-0032">Aminotransferase</keyword>
<dbReference type="SUPFAM" id="SSF56322">
    <property type="entry name" value="ADC synthase"/>
    <property type="match status" value="1"/>
</dbReference>
<comment type="caution">
    <text evidence="2">The sequence shown here is derived from an EMBL/GenBank/DDBJ whole genome shotgun (WGS) entry which is preliminary data.</text>
</comment>
<dbReference type="Gene3D" id="3.60.120.10">
    <property type="entry name" value="Anthranilate synthase"/>
    <property type="match status" value="1"/>
</dbReference>
<dbReference type="GO" id="GO:0000162">
    <property type="term" value="P:L-tryptophan biosynthetic process"/>
    <property type="evidence" value="ECO:0007669"/>
    <property type="project" value="TreeGrafter"/>
</dbReference>
<dbReference type="InterPro" id="IPR005801">
    <property type="entry name" value="ADC_synthase"/>
</dbReference>
<dbReference type="EMBL" id="AUVB01000054">
    <property type="protein sequence ID" value="KGE03495.1"/>
    <property type="molecule type" value="Genomic_DNA"/>
</dbReference>
<dbReference type="RefSeq" id="WP_035513440.1">
    <property type="nucleotide sequence ID" value="NZ_KN234745.1"/>
</dbReference>